<dbReference type="PROSITE" id="PS00109">
    <property type="entry name" value="PROTEIN_KINASE_TYR"/>
    <property type="match status" value="1"/>
</dbReference>
<dbReference type="STRING" id="36050.A0A1B8AW44"/>
<dbReference type="SUPFAM" id="SSF56112">
    <property type="entry name" value="Protein kinase-like (PK-like)"/>
    <property type="match status" value="1"/>
</dbReference>
<dbReference type="PROSITE" id="PS00107">
    <property type="entry name" value="PROTEIN_KINASE_ATP"/>
    <property type="match status" value="1"/>
</dbReference>
<evidence type="ECO:0000256" key="15">
    <source>
        <dbReference type="PROSITE-ProRule" id="PRU10141"/>
    </source>
</evidence>
<dbReference type="GO" id="GO:0005634">
    <property type="term" value="C:nucleus"/>
    <property type="evidence" value="ECO:0007669"/>
    <property type="project" value="TreeGrafter"/>
</dbReference>
<evidence type="ECO:0000256" key="5">
    <source>
        <dbReference type="ARBA" id="ARBA00019973"/>
    </source>
</evidence>
<evidence type="ECO:0000313" key="18">
    <source>
        <dbReference type="Proteomes" id="UP000091967"/>
    </source>
</evidence>
<evidence type="ECO:0000256" key="9">
    <source>
        <dbReference type="ARBA" id="ARBA00022777"/>
    </source>
</evidence>
<sequence>MAPIQSIVDPGLQDFYDLTPPRRLGRGRHAIVVECRSRNSQVYAMKLFKDDSRDRIAREIEILRYLRSGPNMIQIVDVVQGEEGADIGIVLEYIENIDYRTLYPRFTDSDIRYYTKELLKALEFAHDLGVMHRDVRPLNVVIDHRRRKLRLIGWSSAEFYQPGGEYDCCVGLNKPPEILLSHERYDCSVDMWCLGNMLASMIFKKDPFFHGHSLLDQLVRISKVLGTEKLYRLAEQLDIVIEQEEYEALGHREEKSWVSFVDSGNEHLATREGMDLVDRLLRFDPRERITAREALQHCYCSRLT</sequence>
<keyword evidence="18" id="KW-1185">Reference proteome</keyword>
<evidence type="ECO:0000259" key="16">
    <source>
        <dbReference type="PROSITE" id="PS50011"/>
    </source>
</evidence>
<dbReference type="OMA" id="NMLASMI"/>
<comment type="function">
    <text evidence="1">Component of the EKC/KEOPS complex that is required for the formation of a threonylcarbamoyl group on adenosine at position 37 (t(6)A37) in tRNAs that read codons beginning with adenine. The complex is probably involved in the transfer of the threonylcarbamoyl moiety of threonylcarbamoyl-AMP (TC-AMP) to the N6 group of A37. BUD32 has ATPase activity in the context of the EKC/KEOPS complex and likely plays a supporting role to the catalytic subunit KAE1. The EKC/KEOPS complex also promotes both telomere uncapping and telomere elongation. The complex is required for efficient recruitment of transcriptional coactivators.</text>
</comment>
<evidence type="ECO:0000256" key="10">
    <source>
        <dbReference type="ARBA" id="ARBA00022840"/>
    </source>
</evidence>
<evidence type="ECO:0000256" key="2">
    <source>
        <dbReference type="ARBA" id="ARBA00011534"/>
    </source>
</evidence>
<evidence type="ECO:0000256" key="7">
    <source>
        <dbReference type="ARBA" id="ARBA00022679"/>
    </source>
</evidence>
<dbReference type="Gene3D" id="3.30.200.20">
    <property type="entry name" value="Phosphorylase Kinase, domain 1"/>
    <property type="match status" value="1"/>
</dbReference>
<reference evidence="17 18" key="1">
    <citation type="submission" date="2016-06" db="EMBL/GenBank/DDBJ databases">
        <title>Living apart together: crosstalk between the core and supernumerary genomes in a fungal plant pathogen.</title>
        <authorList>
            <person name="Vanheule A."/>
            <person name="Audenaert K."/>
            <person name="Warris S."/>
            <person name="Van De Geest H."/>
            <person name="Schijlen E."/>
            <person name="Hofte M."/>
            <person name="De Saeger S."/>
            <person name="Haesaert G."/>
            <person name="Waalwijk C."/>
            <person name="Van Der Lee T."/>
        </authorList>
    </citation>
    <scope>NUCLEOTIDE SEQUENCE [LARGE SCALE GENOMIC DNA]</scope>
    <source>
        <strain evidence="17 18">2516</strain>
    </source>
</reference>
<feature type="binding site" evidence="15">
    <location>
        <position position="46"/>
    </location>
    <ligand>
        <name>ATP</name>
        <dbReference type="ChEBI" id="CHEBI:30616"/>
    </ligand>
</feature>
<comment type="catalytic activity">
    <reaction evidence="13">
        <text>L-threonyl-[protein] + ATP = O-phospho-L-threonyl-[protein] + ADP + H(+)</text>
        <dbReference type="Rhea" id="RHEA:46608"/>
        <dbReference type="Rhea" id="RHEA-COMP:11060"/>
        <dbReference type="Rhea" id="RHEA-COMP:11605"/>
        <dbReference type="ChEBI" id="CHEBI:15378"/>
        <dbReference type="ChEBI" id="CHEBI:30013"/>
        <dbReference type="ChEBI" id="CHEBI:30616"/>
        <dbReference type="ChEBI" id="CHEBI:61977"/>
        <dbReference type="ChEBI" id="CHEBI:456216"/>
        <dbReference type="EC" id="2.7.11.1"/>
    </reaction>
</comment>
<dbReference type="GO" id="GO:0005524">
    <property type="term" value="F:ATP binding"/>
    <property type="evidence" value="ECO:0007669"/>
    <property type="project" value="UniProtKB-UniRule"/>
</dbReference>
<dbReference type="InterPro" id="IPR000719">
    <property type="entry name" value="Prot_kinase_dom"/>
</dbReference>
<evidence type="ECO:0000256" key="1">
    <source>
        <dbReference type="ARBA" id="ARBA00003747"/>
    </source>
</evidence>
<dbReference type="FunFam" id="1.10.510.10:FF:000059">
    <property type="entry name" value="Casein kinase II subunit alpha"/>
    <property type="match status" value="1"/>
</dbReference>
<dbReference type="GO" id="GO:0051726">
    <property type="term" value="P:regulation of cell cycle"/>
    <property type="evidence" value="ECO:0007669"/>
    <property type="project" value="TreeGrafter"/>
</dbReference>
<comment type="subunit">
    <text evidence="2">Component of the EKC/KEOPS complex composed of at least BUD32, CGI121, GON7, KAE1 and PCC1; the whole complex dimerizes.</text>
</comment>
<comment type="catalytic activity">
    <reaction evidence="14">
        <text>L-seryl-[protein] + ATP = O-phospho-L-seryl-[protein] + ADP + H(+)</text>
        <dbReference type="Rhea" id="RHEA:17989"/>
        <dbReference type="Rhea" id="RHEA-COMP:9863"/>
        <dbReference type="Rhea" id="RHEA-COMP:11604"/>
        <dbReference type="ChEBI" id="CHEBI:15378"/>
        <dbReference type="ChEBI" id="CHEBI:29999"/>
        <dbReference type="ChEBI" id="CHEBI:30616"/>
        <dbReference type="ChEBI" id="CHEBI:83421"/>
        <dbReference type="ChEBI" id="CHEBI:456216"/>
        <dbReference type="EC" id="2.7.11.1"/>
    </reaction>
</comment>
<evidence type="ECO:0000256" key="3">
    <source>
        <dbReference type="ARBA" id="ARBA00012513"/>
    </source>
</evidence>
<evidence type="ECO:0000256" key="14">
    <source>
        <dbReference type="ARBA" id="ARBA00048679"/>
    </source>
</evidence>
<dbReference type="GO" id="GO:0005829">
    <property type="term" value="C:cytosol"/>
    <property type="evidence" value="ECO:0007669"/>
    <property type="project" value="TreeGrafter"/>
</dbReference>
<dbReference type="CDD" id="cd14132">
    <property type="entry name" value="STKc_CK2_alpha"/>
    <property type="match status" value="1"/>
</dbReference>
<dbReference type="AlphaFoldDB" id="A0A1B8AW44"/>
<dbReference type="SMART" id="SM00220">
    <property type="entry name" value="S_TKc"/>
    <property type="match status" value="1"/>
</dbReference>
<name>A0A1B8AW44_FUSPO</name>
<dbReference type="EC" id="2.7.11.1" evidence="3"/>
<evidence type="ECO:0000256" key="11">
    <source>
        <dbReference type="ARBA" id="ARBA00030980"/>
    </source>
</evidence>
<keyword evidence="10 15" id="KW-0067">ATP-binding</keyword>
<dbReference type="EMBL" id="LYXU01000002">
    <property type="protein sequence ID" value="OBS24581.1"/>
    <property type="molecule type" value="Genomic_DNA"/>
</dbReference>
<dbReference type="PANTHER" id="PTHR24054:SF0">
    <property type="entry name" value="CASEIN KINASE II SUBUNIT ALPHA"/>
    <property type="match status" value="1"/>
</dbReference>
<evidence type="ECO:0000256" key="6">
    <source>
        <dbReference type="ARBA" id="ARBA00022527"/>
    </source>
</evidence>
<dbReference type="Gene3D" id="1.10.510.10">
    <property type="entry name" value="Transferase(Phosphotransferase) domain 1"/>
    <property type="match status" value="1"/>
</dbReference>
<dbReference type="GO" id="GO:0004674">
    <property type="term" value="F:protein serine/threonine kinase activity"/>
    <property type="evidence" value="ECO:0007669"/>
    <property type="project" value="UniProtKB-KW"/>
</dbReference>
<evidence type="ECO:0000256" key="8">
    <source>
        <dbReference type="ARBA" id="ARBA00022741"/>
    </source>
</evidence>
<evidence type="ECO:0000256" key="13">
    <source>
        <dbReference type="ARBA" id="ARBA00047899"/>
    </source>
</evidence>
<comment type="caution">
    <text evidence="17">The sequence shown here is derived from an EMBL/GenBank/DDBJ whole genome shotgun (WGS) entry which is preliminary data.</text>
</comment>
<evidence type="ECO:0000256" key="12">
    <source>
        <dbReference type="ARBA" id="ARBA00033194"/>
    </source>
</evidence>
<dbReference type="GO" id="GO:0005956">
    <property type="term" value="C:protein kinase CK2 complex"/>
    <property type="evidence" value="ECO:0007669"/>
    <property type="project" value="TreeGrafter"/>
</dbReference>
<protein>
    <recommendedName>
        <fullName evidence="5">EKC/KEOPS complex subunit BUD32</fullName>
        <ecNumber evidence="3">2.7.11.1</ecNumber>
    </recommendedName>
    <alternativeName>
        <fullName evidence="11 12">Atypical Serine/threonine protein kinase BUD32</fullName>
    </alternativeName>
    <alternativeName>
        <fullName evidence="4">EKC/KEOPS complex subunit bud32</fullName>
    </alternativeName>
</protein>
<keyword evidence="9" id="KW-0418">Kinase</keyword>
<dbReference type="InterPro" id="IPR017441">
    <property type="entry name" value="Protein_kinase_ATP_BS"/>
</dbReference>
<dbReference type="InterPro" id="IPR008266">
    <property type="entry name" value="Tyr_kinase_AS"/>
</dbReference>
<dbReference type="PANTHER" id="PTHR24054">
    <property type="entry name" value="CASEIN KINASE II SUBUNIT ALPHA"/>
    <property type="match status" value="1"/>
</dbReference>
<feature type="domain" description="Protein kinase" evidence="16">
    <location>
        <begin position="18"/>
        <end position="300"/>
    </location>
</feature>
<dbReference type="PROSITE" id="PS50011">
    <property type="entry name" value="PROTEIN_KINASE_DOM"/>
    <property type="match status" value="1"/>
</dbReference>
<dbReference type="InterPro" id="IPR011009">
    <property type="entry name" value="Kinase-like_dom_sf"/>
</dbReference>
<keyword evidence="8 15" id="KW-0547">Nucleotide-binding</keyword>
<gene>
    <name evidence="17" type="ORF">FPOA_05123</name>
</gene>
<evidence type="ECO:0000313" key="17">
    <source>
        <dbReference type="EMBL" id="OBS24581.1"/>
    </source>
</evidence>
<keyword evidence="7" id="KW-0808">Transferase</keyword>
<accession>A0A1B8AW44</accession>
<evidence type="ECO:0000256" key="4">
    <source>
        <dbReference type="ARBA" id="ARBA00013948"/>
    </source>
</evidence>
<organism evidence="17 18">
    <name type="scientific">Fusarium poae</name>
    <dbReference type="NCBI Taxonomy" id="36050"/>
    <lineage>
        <taxon>Eukaryota</taxon>
        <taxon>Fungi</taxon>
        <taxon>Dikarya</taxon>
        <taxon>Ascomycota</taxon>
        <taxon>Pezizomycotina</taxon>
        <taxon>Sordariomycetes</taxon>
        <taxon>Hypocreomycetidae</taxon>
        <taxon>Hypocreales</taxon>
        <taxon>Nectriaceae</taxon>
        <taxon>Fusarium</taxon>
    </lineage>
</organism>
<dbReference type="Proteomes" id="UP000091967">
    <property type="component" value="Unassembled WGS sequence"/>
</dbReference>
<proteinExistence type="predicted"/>
<dbReference type="InterPro" id="IPR045216">
    <property type="entry name" value="CK2_alpha"/>
</dbReference>
<keyword evidence="6" id="KW-0723">Serine/threonine-protein kinase</keyword>
<dbReference type="Pfam" id="PF00069">
    <property type="entry name" value="Pkinase"/>
    <property type="match status" value="1"/>
</dbReference>